<protein>
    <submittedName>
        <fullName evidence="2">Related to F420H2-dehydrogenase, beta subunit</fullName>
    </submittedName>
</protein>
<keyword evidence="3" id="KW-1185">Reference proteome</keyword>
<dbReference type="Proteomes" id="UP000049855">
    <property type="component" value="Unassembled WGS sequence"/>
</dbReference>
<dbReference type="AlphaFoldDB" id="A0A0U1KTD9"/>
<dbReference type="PANTHER" id="PTHR43193:SF2">
    <property type="entry name" value="POLYFERREDOXIN PROTEIN FWDF"/>
    <property type="match status" value="1"/>
</dbReference>
<dbReference type="InterPro" id="IPR052977">
    <property type="entry name" value="Polyferredoxin-like_ET"/>
</dbReference>
<dbReference type="RefSeq" id="WP_021169255.1">
    <property type="nucleotide sequence ID" value="NZ_CTRP01000003.1"/>
</dbReference>
<evidence type="ECO:0000313" key="3">
    <source>
        <dbReference type="Proteomes" id="UP000049855"/>
    </source>
</evidence>
<dbReference type="PANTHER" id="PTHR43193">
    <property type="match status" value="1"/>
</dbReference>
<proteinExistence type="predicted"/>
<dbReference type="InterPro" id="IPR007525">
    <property type="entry name" value="FrhB_FdhB_C"/>
</dbReference>
<organism evidence="2 3">
    <name type="scientific">Sporomusa ovata</name>
    <dbReference type="NCBI Taxonomy" id="2378"/>
    <lineage>
        <taxon>Bacteria</taxon>
        <taxon>Bacillati</taxon>
        <taxon>Bacillota</taxon>
        <taxon>Negativicutes</taxon>
        <taxon>Selenomonadales</taxon>
        <taxon>Sporomusaceae</taxon>
        <taxon>Sporomusa</taxon>
    </lineage>
</organism>
<evidence type="ECO:0000259" key="1">
    <source>
        <dbReference type="Pfam" id="PF04432"/>
    </source>
</evidence>
<reference evidence="3" key="1">
    <citation type="submission" date="2015-03" db="EMBL/GenBank/DDBJ databases">
        <authorList>
            <person name="Nijsse Bart"/>
        </authorList>
    </citation>
    <scope>NUCLEOTIDE SEQUENCE [LARGE SCALE GENOMIC DNA]</scope>
</reference>
<feature type="domain" description="Coenzyme F420 hydrogenase/dehydrogenase beta subunit C-terminal" evidence="1">
    <location>
        <begin position="93"/>
        <end position="249"/>
    </location>
</feature>
<dbReference type="EMBL" id="CTRP01000003">
    <property type="protein sequence ID" value="CQR70525.1"/>
    <property type="molecule type" value="Genomic_DNA"/>
</dbReference>
<gene>
    <name evidence="2" type="ORF">SpAn4DRAFT_1494</name>
</gene>
<name>A0A0U1KTD9_9FIRM</name>
<evidence type="ECO:0000313" key="2">
    <source>
        <dbReference type="EMBL" id="CQR70525.1"/>
    </source>
</evidence>
<accession>A0A0U1KTD9</accession>
<dbReference type="Pfam" id="PF04432">
    <property type="entry name" value="FrhB_FdhB_C"/>
    <property type="match status" value="1"/>
</dbReference>
<sequence>MLEHNKVFACRHKDENIRYNSTSGGMFSALSEYVIGQYGYVVGVRYNQNFQSEHSIASTLEECKQFVGSKYSQSFIGDIYIQVKNLLEAGALVLFTGTPCQVAALHSVLNKNYENLISVDLICMGIASPGVWQSYLDYEFAGQTIKSINLKDKRFGWHRFSVKIDAENKQIHEVGGQNVFMNAYVSGKLMRKSCYQCPFKGKNRFSDLTIADCWGIEQIDPSFDDNKGVSVVFVNTQIGCEIFQRIANSLDFFEITQEQATKYNVYYNICRPLTKERDKFLLLFRKNPVECFKKNNPHSFVFKVKAKLQRLWRN</sequence>